<evidence type="ECO:0000256" key="4">
    <source>
        <dbReference type="ARBA" id="ARBA00023002"/>
    </source>
</evidence>
<dbReference type="STRING" id="180088.A0A1J8QUH3"/>
<dbReference type="OrthoDB" id="2690153at2759"/>
<dbReference type="GO" id="GO:0016709">
    <property type="term" value="F:oxidoreductase activity, acting on paired donors, with incorporation or reduction of molecular oxygen, NAD(P)H as one donor, and incorporation of one atom of oxygen"/>
    <property type="evidence" value="ECO:0007669"/>
    <property type="project" value="UniProtKB-ARBA"/>
</dbReference>
<comment type="cofactor">
    <cofactor evidence="1">
        <name>FAD</name>
        <dbReference type="ChEBI" id="CHEBI:57692"/>
    </cofactor>
</comment>
<keyword evidence="5" id="KW-0472">Membrane</keyword>
<dbReference type="InterPro" id="IPR038220">
    <property type="entry name" value="PHOX_C_sf"/>
</dbReference>
<dbReference type="AlphaFoldDB" id="A0A1J8QUH3"/>
<evidence type="ECO:0000256" key="3">
    <source>
        <dbReference type="ARBA" id="ARBA00022827"/>
    </source>
</evidence>
<keyword evidence="2" id="KW-0285">Flavoprotein</keyword>
<dbReference type="GO" id="GO:0071949">
    <property type="term" value="F:FAD binding"/>
    <property type="evidence" value="ECO:0007669"/>
    <property type="project" value="InterPro"/>
</dbReference>
<comment type="caution">
    <text evidence="7">The sequence shown here is derived from an EMBL/GenBank/DDBJ whole genome shotgun (WGS) entry which is preliminary data.</text>
</comment>
<reference evidence="7 8" key="1">
    <citation type="submission" date="2016-03" db="EMBL/GenBank/DDBJ databases">
        <title>Comparative genomics of the ectomycorrhizal sister species Rhizopogon vinicolor and Rhizopogon vesiculosus (Basidiomycota: Boletales) reveals a divergence of the mating type B locus.</title>
        <authorList>
            <person name="Mujic A.B."/>
            <person name="Kuo A."/>
            <person name="Tritt A."/>
            <person name="Lipzen A."/>
            <person name="Chen C."/>
            <person name="Johnson J."/>
            <person name="Sharma A."/>
            <person name="Barry K."/>
            <person name="Grigoriev I.V."/>
            <person name="Spatafora J.W."/>
        </authorList>
    </citation>
    <scope>NUCLEOTIDE SEQUENCE [LARGE SCALE GENOMIC DNA]</scope>
    <source>
        <strain evidence="7 8">AM-OR11-056</strain>
    </source>
</reference>
<evidence type="ECO:0000256" key="5">
    <source>
        <dbReference type="SAM" id="Phobius"/>
    </source>
</evidence>
<sequence>MNCNHLPVLVVGTGPVGLVAALTLLQNGISVRIIEKNLNIHIGQRASGIQPRTLELYNFLDVPEVNNLGTPFPLVRSYKRETMEPLELQRMLPFTEPTPAIPFFVPKLLGQDLHKMILRRHLEKYSCFVETGTELRSFEQSDKEVTAVLAKKQGEDEILETLTTNWMIGADGAKGVVRKHLGLTFQGETRDDFCFITGDIRLICAGLDRMFLSIGNGLGVSMTGPSHYVQLTRLAKMADSSERLPVISDMLEVTTSILNTAVTTGSIGGWNNRILFMLGIHYRFSDIVLDEFASPVEGKPIDAYRVLDETYLEAGGRAPDAPKLIHVYPGKSDVMILFTLYRSWCHTVLVFTPSPADATPILAALEWCDKSIMQSAVILPSSTPATPFASAANFVLVDQEGHAYSAYLVEASQTKVFVVWPDGVIGAIVRDAEGVRKYFSRIFREM</sequence>
<accession>A0A1J8QUH3</accession>
<evidence type="ECO:0000313" key="7">
    <source>
        <dbReference type="EMBL" id="OJA17088.1"/>
    </source>
</evidence>
<keyword evidence="5" id="KW-0812">Transmembrane</keyword>
<dbReference type="Gene3D" id="3.40.30.20">
    <property type="match status" value="1"/>
</dbReference>
<dbReference type="Proteomes" id="UP000183567">
    <property type="component" value="Unassembled WGS sequence"/>
</dbReference>
<proteinExistence type="predicted"/>
<evidence type="ECO:0000256" key="2">
    <source>
        <dbReference type="ARBA" id="ARBA00022630"/>
    </source>
</evidence>
<keyword evidence="4" id="KW-0560">Oxidoreductase</keyword>
<evidence type="ECO:0000313" key="8">
    <source>
        <dbReference type="Proteomes" id="UP000183567"/>
    </source>
</evidence>
<dbReference type="InterPro" id="IPR050641">
    <property type="entry name" value="RIFMO-like"/>
</dbReference>
<keyword evidence="3" id="KW-0274">FAD</keyword>
<dbReference type="Pfam" id="PF01494">
    <property type="entry name" value="FAD_binding_3"/>
    <property type="match status" value="1"/>
</dbReference>
<dbReference type="PRINTS" id="PR00420">
    <property type="entry name" value="RNGMNOXGNASE"/>
</dbReference>
<dbReference type="SUPFAM" id="SSF51905">
    <property type="entry name" value="FAD/NAD(P)-binding domain"/>
    <property type="match status" value="1"/>
</dbReference>
<evidence type="ECO:0000256" key="1">
    <source>
        <dbReference type="ARBA" id="ARBA00001974"/>
    </source>
</evidence>
<evidence type="ECO:0000259" key="6">
    <source>
        <dbReference type="Pfam" id="PF01494"/>
    </source>
</evidence>
<dbReference type="InterPro" id="IPR002938">
    <property type="entry name" value="FAD-bd"/>
</dbReference>
<feature type="transmembrane region" description="Helical" evidence="5">
    <location>
        <begin position="6"/>
        <end position="25"/>
    </location>
</feature>
<feature type="domain" description="FAD-binding" evidence="6">
    <location>
        <begin position="6"/>
        <end position="191"/>
    </location>
</feature>
<protein>
    <recommendedName>
        <fullName evidence="6">FAD-binding domain-containing protein</fullName>
    </recommendedName>
</protein>
<gene>
    <name evidence="7" type="ORF">AZE42_12196</name>
</gene>
<dbReference type="Gene3D" id="3.50.50.60">
    <property type="entry name" value="FAD/NAD(P)-binding domain"/>
    <property type="match status" value="1"/>
</dbReference>
<name>A0A1J8QUH3_9AGAM</name>
<keyword evidence="5" id="KW-1133">Transmembrane helix</keyword>
<keyword evidence="8" id="KW-1185">Reference proteome</keyword>
<organism evidence="7 8">
    <name type="scientific">Rhizopogon vesiculosus</name>
    <dbReference type="NCBI Taxonomy" id="180088"/>
    <lineage>
        <taxon>Eukaryota</taxon>
        <taxon>Fungi</taxon>
        <taxon>Dikarya</taxon>
        <taxon>Basidiomycota</taxon>
        <taxon>Agaricomycotina</taxon>
        <taxon>Agaricomycetes</taxon>
        <taxon>Agaricomycetidae</taxon>
        <taxon>Boletales</taxon>
        <taxon>Suillineae</taxon>
        <taxon>Rhizopogonaceae</taxon>
        <taxon>Rhizopogon</taxon>
    </lineage>
</organism>
<dbReference type="PANTHER" id="PTHR43004">
    <property type="entry name" value="TRK SYSTEM POTASSIUM UPTAKE PROTEIN"/>
    <property type="match status" value="1"/>
</dbReference>
<dbReference type="PANTHER" id="PTHR43004:SF19">
    <property type="entry name" value="BINDING MONOOXYGENASE, PUTATIVE (JCVI)-RELATED"/>
    <property type="match status" value="1"/>
</dbReference>
<dbReference type="EMBL" id="LVVM01002177">
    <property type="protein sequence ID" value="OJA17088.1"/>
    <property type="molecule type" value="Genomic_DNA"/>
</dbReference>
<dbReference type="InterPro" id="IPR036188">
    <property type="entry name" value="FAD/NAD-bd_sf"/>
</dbReference>